<organism evidence="1">
    <name type="scientific">Pseudomonas aeruginosa</name>
    <dbReference type="NCBI Taxonomy" id="287"/>
    <lineage>
        <taxon>Bacteria</taxon>
        <taxon>Pseudomonadati</taxon>
        <taxon>Pseudomonadota</taxon>
        <taxon>Gammaproteobacteria</taxon>
        <taxon>Pseudomonadales</taxon>
        <taxon>Pseudomonadaceae</taxon>
        <taxon>Pseudomonas</taxon>
    </lineage>
</organism>
<keyword evidence="1" id="KW-0614">Plasmid</keyword>
<name>A0A7S5YDZ0_PSEAI</name>
<reference evidence="1" key="1">
    <citation type="submission" date="2019-12" db="EMBL/GenBank/DDBJ databases">
        <title>Compelete sequence of pSE5369-VIM.</title>
        <authorList>
            <person name="Zhou D."/>
        </authorList>
    </citation>
    <scope>NUCLEOTIDE SEQUENCE</scope>
    <source>
        <strain evidence="1">SE5369</strain>
        <plasmid evidence="1">pSE5369-VIM</plasmid>
    </source>
</reference>
<evidence type="ECO:0000313" key="1">
    <source>
        <dbReference type="EMBL" id="QLG05098.1"/>
    </source>
</evidence>
<accession>A0A7S5YDZ0</accession>
<dbReference type="EMBL" id="MN894887">
    <property type="protein sequence ID" value="QNI17556.1"/>
    <property type="molecule type" value="Genomic_DNA"/>
</dbReference>
<evidence type="ECO:0000313" key="2">
    <source>
        <dbReference type="EMBL" id="QNI17556.1"/>
    </source>
</evidence>
<sequence>MRRCRDKPLERPEDLVLAGAVGEDAAVRHADNLFRDLQDRLAARSGDFN</sequence>
<reference evidence="2" key="2">
    <citation type="submission" date="2019-12" db="EMBL/GenBank/DDBJ databases">
        <title>Compelete sequence of pSE5416-KPC.</title>
        <authorList>
            <person name="Zhou D."/>
        </authorList>
    </citation>
    <scope>NUCLEOTIDE SEQUENCE</scope>
    <source>
        <strain evidence="2">SE5416</strain>
        <plasmid evidence="2">pSE5416-KPC</plasmid>
    </source>
</reference>
<geneLocation type="plasmid" evidence="2">
    <name>pSE5416-KPC</name>
</geneLocation>
<geneLocation type="plasmid" evidence="1">
    <name>pSE5369-VIM</name>
</geneLocation>
<proteinExistence type="predicted"/>
<dbReference type="EMBL" id="MN894888">
    <property type="protein sequence ID" value="QLG05098.1"/>
    <property type="molecule type" value="Genomic_DNA"/>
</dbReference>
<dbReference type="AlphaFoldDB" id="A0A7S5YDZ0"/>
<protein>
    <submittedName>
        <fullName evidence="1">Uncharacterized protein</fullName>
    </submittedName>
</protein>